<gene>
    <name evidence="2" type="ORF">J2X21_003802</name>
</gene>
<evidence type="ECO:0000313" key="3">
    <source>
        <dbReference type="Proteomes" id="UP001180825"/>
    </source>
</evidence>
<protein>
    <submittedName>
        <fullName evidence="2">Uncharacterized protein</fullName>
    </submittedName>
</protein>
<sequence>MSKRWMLALAVVLTSQAQATQHKDPASGCAVSAPAYLASSDYVFSYQGVCRDGLAEGQGKAIWTLKNSPSHREEWAGRFSAGVYLPEPAQGLKARALRGDNVLFDLGPLPKLEGMSPRLAVEATSELTKYPDPCKPDTLFVLQADGPALVSDDVAKRMLSSALDKLKLRCGDDRLRERGRPGGERSHVRVRMVPQTDLEFDPYGNPKGIVVEATLPLDAGKDFSQYSNSVASQQRQRQAREERDALKQANAQRLQAFAKPTGASLWVGLNALAQNPFRYQDQIVLTAVRLNEVVAPTRARVMAVGGGYQSSFALVEGEGLAKWEPGARVLAVRVLGRLPNTDAALPAGLHLQLVGQLPCALGDCSDRLSLPNPLRDGEALP</sequence>
<dbReference type="RefSeq" id="WP_310331212.1">
    <property type="nucleotide sequence ID" value="NZ_JAVDXV010000007.1"/>
</dbReference>
<evidence type="ECO:0000256" key="1">
    <source>
        <dbReference type="SAM" id="SignalP"/>
    </source>
</evidence>
<name>A0ABU2ABS2_9BURK</name>
<dbReference type="Proteomes" id="UP001180825">
    <property type="component" value="Unassembled WGS sequence"/>
</dbReference>
<dbReference type="EMBL" id="JAVDXV010000007">
    <property type="protein sequence ID" value="MDR7334646.1"/>
    <property type="molecule type" value="Genomic_DNA"/>
</dbReference>
<accession>A0ABU2ABS2</accession>
<comment type="caution">
    <text evidence="2">The sequence shown here is derived from an EMBL/GenBank/DDBJ whole genome shotgun (WGS) entry which is preliminary data.</text>
</comment>
<keyword evidence="3" id="KW-1185">Reference proteome</keyword>
<reference evidence="2 3" key="1">
    <citation type="submission" date="2023-07" db="EMBL/GenBank/DDBJ databases">
        <title>Sorghum-associated microbial communities from plants grown in Nebraska, USA.</title>
        <authorList>
            <person name="Schachtman D."/>
        </authorList>
    </citation>
    <scope>NUCLEOTIDE SEQUENCE [LARGE SCALE GENOMIC DNA]</scope>
    <source>
        <strain evidence="2 3">BE316</strain>
    </source>
</reference>
<evidence type="ECO:0000313" key="2">
    <source>
        <dbReference type="EMBL" id="MDR7334646.1"/>
    </source>
</evidence>
<feature type="signal peptide" evidence="1">
    <location>
        <begin position="1"/>
        <end position="19"/>
    </location>
</feature>
<feature type="chain" id="PRO_5046392607" evidence="1">
    <location>
        <begin position="20"/>
        <end position="381"/>
    </location>
</feature>
<organism evidence="2 3">
    <name type="scientific">Roseateles asaccharophilus</name>
    <dbReference type="NCBI Taxonomy" id="582607"/>
    <lineage>
        <taxon>Bacteria</taxon>
        <taxon>Pseudomonadati</taxon>
        <taxon>Pseudomonadota</taxon>
        <taxon>Betaproteobacteria</taxon>
        <taxon>Burkholderiales</taxon>
        <taxon>Sphaerotilaceae</taxon>
        <taxon>Roseateles</taxon>
    </lineage>
</organism>
<keyword evidence="1" id="KW-0732">Signal</keyword>
<proteinExistence type="predicted"/>